<dbReference type="Proteomes" id="UP000053815">
    <property type="component" value="Unassembled WGS sequence"/>
</dbReference>
<keyword evidence="4" id="KW-1185">Reference proteome</keyword>
<keyword evidence="1" id="KW-1133">Transmembrane helix</keyword>
<evidence type="ECO:0000313" key="3">
    <source>
        <dbReference type="EMBL" id="GAN07334.1"/>
    </source>
</evidence>
<keyword evidence="1" id="KW-0812">Transmembrane</keyword>
<feature type="transmembrane region" description="Helical" evidence="1">
    <location>
        <begin position="37"/>
        <end position="60"/>
    </location>
</feature>
<gene>
    <name evidence="3" type="ORF">MAM1_0157d06830</name>
</gene>
<sequence length="102" mass="10718">MILFLGELLLFAAARVAAYVLLSWCLGARCCCGCRSLAVLAMVCLGNFISFAAAVAAYLLPWYGLGAYFCCLLLSFICCLGAVLVLSTAVAAAAVHLLSLSW</sequence>
<feature type="signal peptide" evidence="2">
    <location>
        <begin position="1"/>
        <end position="18"/>
    </location>
</feature>
<keyword evidence="2" id="KW-0732">Signal</keyword>
<name>A0A0C9MIW7_9FUNG</name>
<feature type="transmembrane region" description="Helical" evidence="1">
    <location>
        <begin position="67"/>
        <end position="98"/>
    </location>
</feature>
<keyword evidence="1" id="KW-0472">Membrane</keyword>
<dbReference type="AlphaFoldDB" id="A0A0C9MIW7"/>
<organism evidence="3">
    <name type="scientific">Mucor ambiguus</name>
    <dbReference type="NCBI Taxonomy" id="91626"/>
    <lineage>
        <taxon>Eukaryota</taxon>
        <taxon>Fungi</taxon>
        <taxon>Fungi incertae sedis</taxon>
        <taxon>Mucoromycota</taxon>
        <taxon>Mucoromycotina</taxon>
        <taxon>Mucoromycetes</taxon>
        <taxon>Mucorales</taxon>
        <taxon>Mucorineae</taxon>
        <taxon>Mucoraceae</taxon>
        <taxon>Mucor</taxon>
    </lineage>
</organism>
<evidence type="ECO:0000313" key="4">
    <source>
        <dbReference type="Proteomes" id="UP000053815"/>
    </source>
</evidence>
<reference evidence="3" key="1">
    <citation type="submission" date="2014-09" db="EMBL/GenBank/DDBJ databases">
        <title>Draft genome sequence of an oleaginous Mucoromycotina fungus Mucor ambiguus NBRC6742.</title>
        <authorList>
            <person name="Takeda I."/>
            <person name="Yamane N."/>
            <person name="Morita T."/>
            <person name="Tamano K."/>
            <person name="Machida M."/>
            <person name="Baker S."/>
            <person name="Koike H."/>
        </authorList>
    </citation>
    <scope>NUCLEOTIDE SEQUENCE</scope>
    <source>
        <strain evidence="3">NBRC 6742</strain>
    </source>
</reference>
<feature type="chain" id="PRO_5002199573" evidence="2">
    <location>
        <begin position="19"/>
        <end position="102"/>
    </location>
</feature>
<evidence type="ECO:0000256" key="2">
    <source>
        <dbReference type="SAM" id="SignalP"/>
    </source>
</evidence>
<evidence type="ECO:0000256" key="1">
    <source>
        <dbReference type="SAM" id="Phobius"/>
    </source>
</evidence>
<protein>
    <submittedName>
        <fullName evidence="3">Uncharacterized protein</fullName>
    </submittedName>
</protein>
<proteinExistence type="predicted"/>
<dbReference type="EMBL" id="DF836446">
    <property type="protein sequence ID" value="GAN07334.1"/>
    <property type="molecule type" value="Genomic_DNA"/>
</dbReference>
<accession>A0A0C9MIW7</accession>